<feature type="compositionally biased region" description="Low complexity" evidence="18">
    <location>
        <begin position="217"/>
        <end position="230"/>
    </location>
</feature>
<keyword evidence="12" id="KW-0238">DNA-binding</keyword>
<dbReference type="GO" id="GO:0006513">
    <property type="term" value="P:protein monoubiquitination"/>
    <property type="evidence" value="ECO:0007669"/>
    <property type="project" value="InterPro"/>
</dbReference>
<evidence type="ECO:0000256" key="7">
    <source>
        <dbReference type="ARBA" id="ARBA00022723"/>
    </source>
</evidence>
<feature type="region of interest" description="Disordered" evidence="18">
    <location>
        <begin position="120"/>
        <end position="142"/>
    </location>
</feature>
<comment type="caution">
    <text evidence="20">The sequence shown here is derived from an EMBL/GenBank/DDBJ whole genome shotgun (WGS) entry which is preliminary data.</text>
</comment>
<dbReference type="Gene3D" id="3.30.40.10">
    <property type="entry name" value="Zinc/RING finger domain, C3HC4 (zinc finger)"/>
    <property type="match status" value="1"/>
</dbReference>
<evidence type="ECO:0000313" key="20">
    <source>
        <dbReference type="EMBL" id="KAJ0392413.1"/>
    </source>
</evidence>
<name>A0AAD5L7Z1_PYTIN</name>
<evidence type="ECO:0000256" key="2">
    <source>
        <dbReference type="ARBA" id="ARBA00004123"/>
    </source>
</evidence>
<dbReference type="InterPro" id="IPR039577">
    <property type="entry name" value="Rad18"/>
</dbReference>
<dbReference type="PANTHER" id="PTHR14134:SF2">
    <property type="entry name" value="E3 UBIQUITIN-PROTEIN LIGASE RAD18"/>
    <property type="match status" value="1"/>
</dbReference>
<dbReference type="PROSITE" id="PS00518">
    <property type="entry name" value="ZF_RING_1"/>
    <property type="match status" value="1"/>
</dbReference>
<dbReference type="InterPro" id="IPR017907">
    <property type="entry name" value="Znf_RING_CS"/>
</dbReference>
<evidence type="ECO:0000256" key="15">
    <source>
        <dbReference type="ARBA" id="ARBA00031783"/>
    </source>
</evidence>
<comment type="similarity">
    <text evidence="4">Belongs to the RAD18 family.</text>
</comment>
<feature type="compositionally biased region" description="Low complexity" evidence="18">
    <location>
        <begin position="448"/>
        <end position="457"/>
    </location>
</feature>
<dbReference type="SUPFAM" id="SSF57850">
    <property type="entry name" value="RING/U-box"/>
    <property type="match status" value="1"/>
</dbReference>
<feature type="domain" description="RING-type" evidence="19">
    <location>
        <begin position="29"/>
        <end position="70"/>
    </location>
</feature>
<dbReference type="GO" id="GO:0005634">
    <property type="term" value="C:nucleus"/>
    <property type="evidence" value="ECO:0007669"/>
    <property type="project" value="UniProtKB-SubCell"/>
</dbReference>
<comment type="subcellular location">
    <subcellularLocation>
        <location evidence="2">Nucleus</location>
    </subcellularLocation>
</comment>
<dbReference type="GO" id="GO:0061630">
    <property type="term" value="F:ubiquitin protein ligase activity"/>
    <property type="evidence" value="ECO:0007669"/>
    <property type="project" value="UniProtKB-EC"/>
</dbReference>
<dbReference type="GO" id="GO:0006301">
    <property type="term" value="P:DNA damage tolerance"/>
    <property type="evidence" value="ECO:0007669"/>
    <property type="project" value="InterPro"/>
</dbReference>
<feature type="region of interest" description="Disordered" evidence="18">
    <location>
        <begin position="257"/>
        <end position="282"/>
    </location>
</feature>
<evidence type="ECO:0000256" key="5">
    <source>
        <dbReference type="ARBA" id="ARBA00012483"/>
    </source>
</evidence>
<feature type="compositionally biased region" description="Polar residues" evidence="18">
    <location>
        <begin position="320"/>
        <end position="340"/>
    </location>
</feature>
<keyword evidence="7" id="KW-0479">Metal-binding</keyword>
<feature type="region of interest" description="Disordered" evidence="18">
    <location>
        <begin position="314"/>
        <end position="473"/>
    </location>
</feature>
<evidence type="ECO:0000256" key="6">
    <source>
        <dbReference type="ARBA" id="ARBA00022679"/>
    </source>
</evidence>
<dbReference type="GO" id="GO:0006281">
    <property type="term" value="P:DNA repair"/>
    <property type="evidence" value="ECO:0007669"/>
    <property type="project" value="UniProtKB-KW"/>
</dbReference>
<feature type="compositionally biased region" description="Basic and acidic residues" evidence="18">
    <location>
        <begin position="257"/>
        <end position="268"/>
    </location>
</feature>
<keyword evidence="13" id="KW-0234">DNA repair</keyword>
<evidence type="ECO:0000256" key="8">
    <source>
        <dbReference type="ARBA" id="ARBA00022763"/>
    </source>
</evidence>
<feature type="compositionally biased region" description="Low complexity" evidence="18">
    <location>
        <begin position="269"/>
        <end position="280"/>
    </location>
</feature>
<evidence type="ECO:0000256" key="17">
    <source>
        <dbReference type="PROSITE-ProRule" id="PRU00175"/>
    </source>
</evidence>
<dbReference type="GO" id="GO:0003697">
    <property type="term" value="F:single-stranded DNA binding"/>
    <property type="evidence" value="ECO:0007669"/>
    <property type="project" value="InterPro"/>
</dbReference>
<feature type="region of interest" description="Disordered" evidence="18">
    <location>
        <begin position="209"/>
        <end position="242"/>
    </location>
</feature>
<keyword evidence="11" id="KW-0862">Zinc</keyword>
<dbReference type="InterPro" id="IPR013083">
    <property type="entry name" value="Znf_RING/FYVE/PHD"/>
</dbReference>
<dbReference type="PROSITE" id="PS50089">
    <property type="entry name" value="ZF_RING_2"/>
    <property type="match status" value="1"/>
</dbReference>
<sequence length="473" mass="51445">MDGDSDLLDEWLWPESCRELRDMESALRCLICGEFFHGPVLLPCGHTFCSECVRRFLQSRGAQGCCPECKQACEASALVPNRSLEKVGGIFKQIKPRLVPVLTEHGDQVAKAATSCESTSQRSARSLGKAKSAGSKPPERMPLLSYSLMKDKDVKKLLESIGIRANVKSREDIIQIHKEYVLLANAQADSSMPKSANQVRDEVMRNYRARQQEKHSSGGSLSGRKSLDGSNAAAPSEGITDQMKANFEKLKRDIEARKAGRSSGREESNASAGNSAVASEDGGEWRHVAVVRTNQEFYIHSKTNEIRLEPPKEYLDQQRKSQAQDQSAALGSTAETTSSPAVPPADEPPLTAVEQETGGDGSEDFVVEMMSLTPRPTKQLTTKTPSPAPTKQRGSSGKRPRASQRQKESFFSPGASSSSRFLTPTKREPSQTPVTVVLDDDDDDDSADVQSADSNVSGTTTQQVPDEEADTPA</sequence>
<comment type="pathway">
    <text evidence="3">Protein modification; protein ubiquitination.</text>
</comment>
<evidence type="ECO:0000256" key="3">
    <source>
        <dbReference type="ARBA" id="ARBA00004906"/>
    </source>
</evidence>
<keyword evidence="6" id="KW-0808">Transferase</keyword>
<keyword evidence="9 17" id="KW-0863">Zinc-finger</keyword>
<evidence type="ECO:0000313" key="21">
    <source>
        <dbReference type="Proteomes" id="UP001209570"/>
    </source>
</evidence>
<dbReference type="InterPro" id="IPR027370">
    <property type="entry name" value="Znf-RING_euk"/>
</dbReference>
<comment type="catalytic activity">
    <reaction evidence="1">
        <text>S-ubiquitinyl-[E2 ubiquitin-conjugating enzyme]-L-cysteine + [acceptor protein]-L-lysine = [E2 ubiquitin-conjugating enzyme]-L-cysteine + N(6)-ubiquitinyl-[acceptor protein]-L-lysine.</text>
        <dbReference type="EC" id="2.3.2.27"/>
    </reaction>
</comment>
<feature type="compositionally biased region" description="Acidic residues" evidence="18">
    <location>
        <begin position="438"/>
        <end position="447"/>
    </location>
</feature>
<feature type="compositionally biased region" description="Low complexity" evidence="18">
    <location>
        <begin position="409"/>
        <end position="421"/>
    </location>
</feature>
<protein>
    <recommendedName>
        <fullName evidence="5">RING-type E3 ubiquitin transferase</fullName>
        <ecNumber evidence="5">2.3.2.27</ecNumber>
    </recommendedName>
    <alternativeName>
        <fullName evidence="15 16">RING-type E3 ubiquitin transferase RAD18</fullName>
    </alternativeName>
</protein>
<accession>A0AAD5L7Z1</accession>
<evidence type="ECO:0000256" key="9">
    <source>
        <dbReference type="ARBA" id="ARBA00022771"/>
    </source>
</evidence>
<dbReference type="PANTHER" id="PTHR14134">
    <property type="entry name" value="E3 UBIQUITIN-PROTEIN LIGASE RAD18"/>
    <property type="match status" value="1"/>
</dbReference>
<dbReference type="AlphaFoldDB" id="A0AAD5L7Z1"/>
<evidence type="ECO:0000256" key="11">
    <source>
        <dbReference type="ARBA" id="ARBA00022833"/>
    </source>
</evidence>
<dbReference type="EC" id="2.3.2.27" evidence="5"/>
<keyword evidence="8" id="KW-0227">DNA damage</keyword>
<dbReference type="FunFam" id="3.30.40.10:FF:000172">
    <property type="entry name" value="E3 ubiquitin-protein ligase RAD18"/>
    <property type="match status" value="1"/>
</dbReference>
<evidence type="ECO:0000256" key="18">
    <source>
        <dbReference type="SAM" id="MobiDB-lite"/>
    </source>
</evidence>
<keyword evidence="14" id="KW-0539">Nucleus</keyword>
<keyword evidence="21" id="KW-1185">Reference proteome</keyword>
<gene>
    <name evidence="20" type="ORF">P43SY_000989</name>
</gene>
<evidence type="ECO:0000256" key="1">
    <source>
        <dbReference type="ARBA" id="ARBA00000900"/>
    </source>
</evidence>
<evidence type="ECO:0000256" key="14">
    <source>
        <dbReference type="ARBA" id="ARBA00023242"/>
    </source>
</evidence>
<dbReference type="SMART" id="SM00184">
    <property type="entry name" value="RING"/>
    <property type="match status" value="1"/>
</dbReference>
<evidence type="ECO:0000256" key="16">
    <source>
        <dbReference type="ARBA" id="ARBA00082369"/>
    </source>
</evidence>
<evidence type="ECO:0000256" key="4">
    <source>
        <dbReference type="ARBA" id="ARBA00009506"/>
    </source>
</evidence>
<dbReference type="Proteomes" id="UP001209570">
    <property type="component" value="Unassembled WGS sequence"/>
</dbReference>
<dbReference type="GO" id="GO:0008270">
    <property type="term" value="F:zinc ion binding"/>
    <property type="evidence" value="ECO:0007669"/>
    <property type="project" value="UniProtKB-KW"/>
</dbReference>
<evidence type="ECO:0000256" key="13">
    <source>
        <dbReference type="ARBA" id="ARBA00023204"/>
    </source>
</evidence>
<proteinExistence type="inferred from homology"/>
<keyword evidence="10" id="KW-0833">Ubl conjugation pathway</keyword>
<dbReference type="Pfam" id="PF13445">
    <property type="entry name" value="zf-RING_UBOX"/>
    <property type="match status" value="1"/>
</dbReference>
<dbReference type="InterPro" id="IPR001841">
    <property type="entry name" value="Znf_RING"/>
</dbReference>
<evidence type="ECO:0000256" key="12">
    <source>
        <dbReference type="ARBA" id="ARBA00023125"/>
    </source>
</evidence>
<dbReference type="EMBL" id="JAKCXM010000640">
    <property type="protein sequence ID" value="KAJ0392413.1"/>
    <property type="molecule type" value="Genomic_DNA"/>
</dbReference>
<feature type="compositionally biased region" description="Polar residues" evidence="18">
    <location>
        <begin position="374"/>
        <end position="385"/>
    </location>
</feature>
<organism evidence="20 21">
    <name type="scientific">Pythium insidiosum</name>
    <name type="common">Pythiosis disease agent</name>
    <dbReference type="NCBI Taxonomy" id="114742"/>
    <lineage>
        <taxon>Eukaryota</taxon>
        <taxon>Sar</taxon>
        <taxon>Stramenopiles</taxon>
        <taxon>Oomycota</taxon>
        <taxon>Peronosporomycetes</taxon>
        <taxon>Pythiales</taxon>
        <taxon>Pythiaceae</taxon>
        <taxon>Pythium</taxon>
    </lineage>
</organism>
<dbReference type="GO" id="GO:0097505">
    <property type="term" value="C:Rad6-Rad18 complex"/>
    <property type="evidence" value="ECO:0007669"/>
    <property type="project" value="TreeGrafter"/>
</dbReference>
<reference evidence="20" key="1">
    <citation type="submission" date="2021-12" db="EMBL/GenBank/DDBJ databases">
        <title>Prjna785345.</title>
        <authorList>
            <person name="Rujirawat T."/>
            <person name="Krajaejun T."/>
        </authorList>
    </citation>
    <scope>NUCLEOTIDE SEQUENCE</scope>
    <source>
        <strain evidence="20">Pi057C3</strain>
    </source>
</reference>
<evidence type="ECO:0000259" key="19">
    <source>
        <dbReference type="PROSITE" id="PS50089"/>
    </source>
</evidence>
<evidence type="ECO:0000256" key="10">
    <source>
        <dbReference type="ARBA" id="ARBA00022786"/>
    </source>
</evidence>